<dbReference type="InParanoid" id="A0A1X7UZK1"/>
<dbReference type="EnsemblMetazoa" id="Aqu2.1.33198_001">
    <property type="protein sequence ID" value="Aqu2.1.33198_001"/>
    <property type="gene ID" value="Aqu2.1.33198"/>
</dbReference>
<reference evidence="2" key="1">
    <citation type="submission" date="2017-05" db="UniProtKB">
        <authorList>
            <consortium name="EnsemblMetazoa"/>
        </authorList>
    </citation>
    <scope>IDENTIFICATION</scope>
</reference>
<proteinExistence type="predicted"/>
<accession>A0A1X7UZK1</accession>
<feature type="domain" description="Transposable element P transposase-like GTP-binding insertion" evidence="1">
    <location>
        <begin position="113"/>
        <end position="200"/>
    </location>
</feature>
<dbReference type="AlphaFoldDB" id="A0A1X7UZK1"/>
<sequence>NMKTPKELAALSKMKICIGIHEQRIRRMKKQLRESGMTNAIELSKELEDKSQEDDTSNGKGHEYVATDMLTLMVMGIFFMLKYPYASFPTKGITADKLYWIVWEAIRRLEESNLKINGKYILWEQLLALYDYKESNIGLFLGHHLTYDHLYLTSYSKMKVLSNSVTCGFEMMNNDDYTETGRFCCMFDRFFACLNTRHFGEGRNKRKPDLEPYCTVNDAKLEWLESDFLGYLKEWENYTEVQNDLTKEEKNKVMLSRETRQGLKITVLAFVELTQFLLTQRMAPFSCLNVSLRIPLNLILDSKELVEGV</sequence>
<dbReference type="Pfam" id="PF21788">
    <property type="entry name" value="TNP-like_GBD"/>
    <property type="match status" value="1"/>
</dbReference>
<evidence type="ECO:0000259" key="1">
    <source>
        <dbReference type="Pfam" id="PF21788"/>
    </source>
</evidence>
<organism evidence="2">
    <name type="scientific">Amphimedon queenslandica</name>
    <name type="common">Sponge</name>
    <dbReference type="NCBI Taxonomy" id="400682"/>
    <lineage>
        <taxon>Eukaryota</taxon>
        <taxon>Metazoa</taxon>
        <taxon>Porifera</taxon>
        <taxon>Demospongiae</taxon>
        <taxon>Heteroscleromorpha</taxon>
        <taxon>Haplosclerida</taxon>
        <taxon>Niphatidae</taxon>
        <taxon>Amphimedon</taxon>
    </lineage>
</organism>
<name>A0A1X7UZK1_AMPQE</name>
<dbReference type="InterPro" id="IPR048366">
    <property type="entry name" value="TNP-like_GBD"/>
</dbReference>
<dbReference type="OrthoDB" id="10063305at2759"/>
<protein>
    <recommendedName>
        <fullName evidence="1">Transposable element P transposase-like GTP-binding insertion domain-containing protein</fullName>
    </recommendedName>
</protein>
<evidence type="ECO:0000313" key="2">
    <source>
        <dbReference type="EnsemblMetazoa" id="Aqu2.1.33198_001"/>
    </source>
</evidence>